<comment type="caution">
    <text evidence="2">The sequence shown here is derived from an EMBL/GenBank/DDBJ whole genome shotgun (WGS) entry which is preliminary data.</text>
</comment>
<dbReference type="OrthoDB" id="7454565at2759"/>
<dbReference type="Proteomes" id="UP000663880">
    <property type="component" value="Unassembled WGS sequence"/>
</dbReference>
<keyword evidence="3" id="KW-1185">Reference proteome</keyword>
<evidence type="ECO:0000256" key="1">
    <source>
        <dbReference type="SAM" id="MobiDB-lite"/>
    </source>
</evidence>
<reference evidence="2" key="1">
    <citation type="submission" date="2021-02" db="EMBL/GenBank/DDBJ databases">
        <authorList>
            <person name="Steward A R."/>
        </authorList>
    </citation>
    <scope>NUCLEOTIDE SEQUENCE</scope>
</reference>
<feature type="region of interest" description="Disordered" evidence="1">
    <location>
        <begin position="94"/>
        <end position="133"/>
    </location>
</feature>
<dbReference type="EMBL" id="CAJOBZ010000003">
    <property type="protein sequence ID" value="CAF4774389.1"/>
    <property type="molecule type" value="Genomic_DNA"/>
</dbReference>
<gene>
    <name evidence="2" type="ORF">PMACD_LOCUS2006</name>
</gene>
<sequence length="133" mass="14419">MSRSGEEEPLPLMVGRSTAHVTQALSLASGAGARAVCVRRASATAGPRRTARPPPLPAASFLTIICVFRFLPLLLPRFVLRIIECIPLAPAAMRGERRPDNSRAQLRLGAPSRVTARLKPTRQRLATSCGERR</sequence>
<proteinExistence type="predicted"/>
<evidence type="ECO:0000313" key="2">
    <source>
        <dbReference type="EMBL" id="CAF4774389.1"/>
    </source>
</evidence>
<name>A0A821MUP9_9NEOP</name>
<protein>
    <submittedName>
        <fullName evidence="2">Uncharacterized protein</fullName>
    </submittedName>
</protein>
<evidence type="ECO:0000313" key="3">
    <source>
        <dbReference type="Proteomes" id="UP000663880"/>
    </source>
</evidence>
<accession>A0A821MUP9</accession>
<dbReference type="AlphaFoldDB" id="A0A821MUP9"/>
<organism evidence="2 3">
    <name type="scientific">Pieris macdunnoughi</name>
    <dbReference type="NCBI Taxonomy" id="345717"/>
    <lineage>
        <taxon>Eukaryota</taxon>
        <taxon>Metazoa</taxon>
        <taxon>Ecdysozoa</taxon>
        <taxon>Arthropoda</taxon>
        <taxon>Hexapoda</taxon>
        <taxon>Insecta</taxon>
        <taxon>Pterygota</taxon>
        <taxon>Neoptera</taxon>
        <taxon>Endopterygota</taxon>
        <taxon>Lepidoptera</taxon>
        <taxon>Glossata</taxon>
        <taxon>Ditrysia</taxon>
        <taxon>Papilionoidea</taxon>
        <taxon>Pieridae</taxon>
        <taxon>Pierinae</taxon>
        <taxon>Pieris</taxon>
    </lineage>
</organism>